<keyword evidence="1" id="KW-0812">Transmembrane</keyword>
<keyword evidence="1" id="KW-0472">Membrane</keyword>
<proteinExistence type="predicted"/>
<evidence type="ECO:0000313" key="4">
    <source>
        <dbReference type="Proteomes" id="UP001596328"/>
    </source>
</evidence>
<dbReference type="Pfam" id="PF25953">
    <property type="entry name" value="DUF7991"/>
    <property type="match status" value="1"/>
</dbReference>
<accession>A0ABD5S5U3</accession>
<keyword evidence="1" id="KW-1133">Transmembrane helix</keyword>
<dbReference type="InterPro" id="IPR058304">
    <property type="entry name" value="DUF7991"/>
</dbReference>
<sequence>MATVVNLLLFGAVLVAHTLIAAVATRFFRIQMATQWGAVLYALLVTPLALLVTTYVATGVLGLGPELGSPATALAVMIGLPIALGFTIDVLYMPTPEEYELPD</sequence>
<gene>
    <name evidence="3" type="ORF">ACFQE1_21830</name>
</gene>
<feature type="transmembrane region" description="Helical" evidence="1">
    <location>
        <begin position="6"/>
        <end position="28"/>
    </location>
</feature>
<dbReference type="Proteomes" id="UP001596328">
    <property type="component" value="Unassembled WGS sequence"/>
</dbReference>
<dbReference type="EMBL" id="JBHSWU010001556">
    <property type="protein sequence ID" value="MFC6726969.1"/>
    <property type="molecule type" value="Genomic_DNA"/>
</dbReference>
<feature type="transmembrane region" description="Helical" evidence="1">
    <location>
        <begin position="40"/>
        <end position="61"/>
    </location>
</feature>
<feature type="transmembrane region" description="Helical" evidence="1">
    <location>
        <begin position="73"/>
        <end position="92"/>
    </location>
</feature>
<feature type="non-terminal residue" evidence="3">
    <location>
        <position position="103"/>
    </location>
</feature>
<evidence type="ECO:0000256" key="1">
    <source>
        <dbReference type="SAM" id="Phobius"/>
    </source>
</evidence>
<organism evidence="3 4">
    <name type="scientific">Halobium palmae</name>
    <dbReference type="NCBI Taxonomy" id="1776492"/>
    <lineage>
        <taxon>Archaea</taxon>
        <taxon>Methanobacteriati</taxon>
        <taxon>Methanobacteriota</taxon>
        <taxon>Stenosarchaea group</taxon>
        <taxon>Halobacteria</taxon>
        <taxon>Halobacteriales</taxon>
        <taxon>Haloferacaceae</taxon>
        <taxon>Halobium</taxon>
    </lineage>
</organism>
<evidence type="ECO:0000313" key="3">
    <source>
        <dbReference type="EMBL" id="MFC6726969.1"/>
    </source>
</evidence>
<name>A0ABD5S5U3_9EURY</name>
<keyword evidence="4" id="KW-1185">Reference proteome</keyword>
<reference evidence="3 4" key="1">
    <citation type="journal article" date="2019" name="Int. J. Syst. Evol. Microbiol.">
        <title>The Global Catalogue of Microorganisms (GCM) 10K type strain sequencing project: providing services to taxonomists for standard genome sequencing and annotation.</title>
        <authorList>
            <consortium name="The Broad Institute Genomics Platform"/>
            <consortium name="The Broad Institute Genome Sequencing Center for Infectious Disease"/>
            <person name="Wu L."/>
            <person name="Ma J."/>
        </authorList>
    </citation>
    <scope>NUCLEOTIDE SEQUENCE [LARGE SCALE GENOMIC DNA]</scope>
    <source>
        <strain evidence="3 4">NBRC 111368</strain>
    </source>
</reference>
<dbReference type="AlphaFoldDB" id="A0ABD5S5U3"/>
<comment type="caution">
    <text evidence="3">The sequence shown here is derived from an EMBL/GenBank/DDBJ whole genome shotgun (WGS) entry which is preliminary data.</text>
</comment>
<feature type="domain" description="DUF7991" evidence="2">
    <location>
        <begin position="1"/>
        <end position="102"/>
    </location>
</feature>
<protein>
    <recommendedName>
        <fullName evidence="2">DUF7991 domain-containing protein</fullName>
    </recommendedName>
</protein>
<evidence type="ECO:0000259" key="2">
    <source>
        <dbReference type="Pfam" id="PF25953"/>
    </source>
</evidence>